<proteinExistence type="inferred from homology"/>
<reference evidence="10" key="1">
    <citation type="submission" date="2020-05" db="EMBL/GenBank/DDBJ databases">
        <title>Phylogenomic resolution of chytrid fungi.</title>
        <authorList>
            <person name="Stajich J.E."/>
            <person name="Amses K."/>
            <person name="Simmons R."/>
            <person name="Seto K."/>
            <person name="Myers J."/>
            <person name="Bonds A."/>
            <person name="Quandt C.A."/>
            <person name="Barry K."/>
            <person name="Liu P."/>
            <person name="Grigoriev I."/>
            <person name="Longcore J.E."/>
            <person name="James T.Y."/>
        </authorList>
    </citation>
    <scope>NUCLEOTIDE SEQUENCE</scope>
    <source>
        <strain evidence="10">JEL0513</strain>
    </source>
</reference>
<keyword evidence="3 5" id="KW-0067">ATP-binding</keyword>
<dbReference type="Proteomes" id="UP001211907">
    <property type="component" value="Unassembled WGS sequence"/>
</dbReference>
<comment type="similarity">
    <text evidence="5">Belongs to the DEAD box helicase family.</text>
</comment>
<dbReference type="GO" id="GO:0003724">
    <property type="term" value="F:RNA helicase activity"/>
    <property type="evidence" value="ECO:0007669"/>
    <property type="project" value="UniProtKB-EC"/>
</dbReference>
<dbReference type="EC" id="3.6.4.13" evidence="5"/>
<dbReference type="InterPro" id="IPR027417">
    <property type="entry name" value="P-loop_NTPase"/>
</dbReference>
<evidence type="ECO:0000313" key="11">
    <source>
        <dbReference type="Proteomes" id="UP001211907"/>
    </source>
</evidence>
<dbReference type="AlphaFoldDB" id="A0AAD5XA36"/>
<keyword evidence="4 5" id="KW-0694">RNA-binding</keyword>
<dbReference type="Pfam" id="PF00270">
    <property type="entry name" value="DEAD"/>
    <property type="match status" value="1"/>
</dbReference>
<feature type="domain" description="Helicase C-terminal" evidence="9">
    <location>
        <begin position="419"/>
        <end position="571"/>
    </location>
</feature>
<keyword evidence="2 5" id="KW-0378">Hydrolase</keyword>
<keyword evidence="5" id="KW-0347">Helicase</keyword>
<dbReference type="GO" id="GO:0016787">
    <property type="term" value="F:hydrolase activity"/>
    <property type="evidence" value="ECO:0007669"/>
    <property type="project" value="UniProtKB-KW"/>
</dbReference>
<evidence type="ECO:0000256" key="4">
    <source>
        <dbReference type="ARBA" id="ARBA00022884"/>
    </source>
</evidence>
<evidence type="ECO:0000256" key="6">
    <source>
        <dbReference type="SAM" id="MobiDB-lite"/>
    </source>
</evidence>
<dbReference type="PANTHER" id="PTHR24031">
    <property type="entry name" value="RNA HELICASE"/>
    <property type="match status" value="1"/>
</dbReference>
<dbReference type="InterPro" id="IPR001650">
    <property type="entry name" value="Helicase_C-like"/>
</dbReference>
<dbReference type="InterPro" id="IPR011545">
    <property type="entry name" value="DEAD/DEAH_box_helicase_dom"/>
</dbReference>
<evidence type="ECO:0000256" key="2">
    <source>
        <dbReference type="ARBA" id="ARBA00022801"/>
    </source>
</evidence>
<dbReference type="Gene3D" id="3.40.50.300">
    <property type="entry name" value="P-loop containing nucleotide triphosphate hydrolases"/>
    <property type="match status" value="2"/>
</dbReference>
<dbReference type="InterPro" id="IPR014001">
    <property type="entry name" value="Helicase_ATP-bd"/>
</dbReference>
<dbReference type="GO" id="GO:0005524">
    <property type="term" value="F:ATP binding"/>
    <property type="evidence" value="ECO:0007669"/>
    <property type="project" value="UniProtKB-UniRule"/>
</dbReference>
<protein>
    <recommendedName>
        <fullName evidence="5">ATP-dependent RNA helicase</fullName>
        <ecNumber evidence="5">3.6.4.13</ecNumber>
    </recommendedName>
</protein>
<evidence type="ECO:0000256" key="5">
    <source>
        <dbReference type="RuleBase" id="RU365068"/>
    </source>
</evidence>
<evidence type="ECO:0000313" key="10">
    <source>
        <dbReference type="EMBL" id="KAJ3104273.1"/>
    </source>
</evidence>
<dbReference type="EMBL" id="JADGJH010002065">
    <property type="protein sequence ID" value="KAJ3104273.1"/>
    <property type="molecule type" value="Genomic_DNA"/>
</dbReference>
<evidence type="ECO:0000256" key="1">
    <source>
        <dbReference type="ARBA" id="ARBA00022741"/>
    </source>
</evidence>
<organism evidence="10 11">
    <name type="scientific">Physocladia obscura</name>
    <dbReference type="NCBI Taxonomy" id="109957"/>
    <lineage>
        <taxon>Eukaryota</taxon>
        <taxon>Fungi</taxon>
        <taxon>Fungi incertae sedis</taxon>
        <taxon>Chytridiomycota</taxon>
        <taxon>Chytridiomycota incertae sedis</taxon>
        <taxon>Chytridiomycetes</taxon>
        <taxon>Chytridiales</taxon>
        <taxon>Chytriomycetaceae</taxon>
        <taxon>Physocladia</taxon>
    </lineage>
</organism>
<feature type="region of interest" description="Disordered" evidence="6">
    <location>
        <begin position="45"/>
        <end position="68"/>
    </location>
</feature>
<dbReference type="SUPFAM" id="SSF52540">
    <property type="entry name" value="P-loop containing nucleoside triphosphate hydrolases"/>
    <property type="match status" value="2"/>
</dbReference>
<feature type="compositionally biased region" description="Low complexity" evidence="6">
    <location>
        <begin position="56"/>
        <end position="66"/>
    </location>
</feature>
<name>A0AAD5XA36_9FUNG</name>
<sequence length="759" mass="86198">MNTKLVQTAKRTVICVPQVRNPLLHSHSAVCRTFSSLSVDKLESESEKSKSHCQKSNPSSNVNPNPKQQLVQKQQLGCRWNDYSLISKKTVQILTNHYQQERLTLVQDAVLSILFGAPQKIKMKSCDLKVRIGLPNFGDDVSSKNSPDKQSQIMKIEEYINSNISEVKIPLARENSKDKTGPVDESDIKHHEADHMPSVAKETDLIVRSKSGTEKTLAFAVAAIESILQSPEGFRRTDVIPIVIFAPTNELVLQIHEETKNLLGVHKLSSVFLHDGDGDHAKQMKKFIETSVQVIIATPGRLLDVLKNDQNTKKRLRGLKVIIFVEKVVYDEADRFLDDGFLHTIDEIQNLLPDPSTRQTFMFSATFTPAVKSLAAKTLRPDNTLSVDTIIKSPVLINRNIKQTHVLCPFSLQPQLLMNIIQSHKKSTKFPKILVFFPFTHLTEHMNMVWKEFNYMDSMGFHRQMDQQFRLLLSDQFQKCRQGILFISDLSARGIEYSDVTLVVQMGIPRTLEHYIQRIERTSGTSILVHTNFETPFLTEVLHGKGGLQIETNQMHDPQIYAHDIRFLDMLIEAYKKIDWNIGSACYAAFLEYYRGFGPSLLIDSHTLVEAAKEFVLGLCGLPKVPKLGRVMLKKLQLSASDGTRVLTSAEDAHLRGKPFRSPNDKVYTDGPVSPEAYAKRKAEALRKRAEINVAKQIRIARMQNHTVKIRRELGLLSWDDEAPKRTVSHGRETQFLSDQSNGETTIKDRKYGIWERSR</sequence>
<dbReference type="GO" id="GO:0003723">
    <property type="term" value="F:RNA binding"/>
    <property type="evidence" value="ECO:0007669"/>
    <property type="project" value="UniProtKB-UniRule"/>
</dbReference>
<accession>A0AAD5XA36</accession>
<evidence type="ECO:0000259" key="7">
    <source>
        <dbReference type="PROSITE" id="PS50213"/>
    </source>
</evidence>
<feature type="domain" description="Helicase ATP-binding" evidence="8">
    <location>
        <begin position="196"/>
        <end position="385"/>
    </location>
</feature>
<feature type="domain" description="FAS1" evidence="7">
    <location>
        <begin position="199"/>
        <end position="349"/>
    </location>
</feature>
<evidence type="ECO:0000256" key="3">
    <source>
        <dbReference type="ARBA" id="ARBA00022840"/>
    </source>
</evidence>
<dbReference type="Pfam" id="PF00271">
    <property type="entry name" value="Helicase_C"/>
    <property type="match status" value="1"/>
</dbReference>
<comment type="caution">
    <text evidence="10">The sequence shown here is derived from an EMBL/GenBank/DDBJ whole genome shotgun (WGS) entry which is preliminary data.</text>
</comment>
<evidence type="ECO:0000259" key="8">
    <source>
        <dbReference type="PROSITE" id="PS51192"/>
    </source>
</evidence>
<dbReference type="SMART" id="SM00490">
    <property type="entry name" value="HELICc"/>
    <property type="match status" value="1"/>
</dbReference>
<comment type="catalytic activity">
    <reaction evidence="5">
        <text>ATP + H2O = ADP + phosphate + H(+)</text>
        <dbReference type="Rhea" id="RHEA:13065"/>
        <dbReference type="ChEBI" id="CHEBI:15377"/>
        <dbReference type="ChEBI" id="CHEBI:15378"/>
        <dbReference type="ChEBI" id="CHEBI:30616"/>
        <dbReference type="ChEBI" id="CHEBI:43474"/>
        <dbReference type="ChEBI" id="CHEBI:456216"/>
        <dbReference type="EC" id="3.6.4.13"/>
    </reaction>
</comment>
<comment type="function">
    <text evidence="5">RNA helicase.</text>
</comment>
<dbReference type="InterPro" id="IPR000782">
    <property type="entry name" value="FAS1_domain"/>
</dbReference>
<keyword evidence="1 5" id="KW-0547">Nucleotide-binding</keyword>
<gene>
    <name evidence="10" type="ORF">HK100_004082</name>
</gene>
<dbReference type="PROSITE" id="PS51194">
    <property type="entry name" value="HELICASE_CTER"/>
    <property type="match status" value="1"/>
</dbReference>
<keyword evidence="11" id="KW-1185">Reference proteome</keyword>
<dbReference type="PROSITE" id="PS51192">
    <property type="entry name" value="HELICASE_ATP_BIND_1"/>
    <property type="match status" value="1"/>
</dbReference>
<comment type="domain">
    <text evidence="5">The Q motif is unique to and characteristic of the DEAD box family of RNA helicases and controls ATP binding and hydrolysis.</text>
</comment>
<evidence type="ECO:0000259" key="9">
    <source>
        <dbReference type="PROSITE" id="PS51194"/>
    </source>
</evidence>
<dbReference type="PROSITE" id="PS50213">
    <property type="entry name" value="FAS1"/>
    <property type="match status" value="1"/>
</dbReference>
<dbReference type="SMART" id="SM00487">
    <property type="entry name" value="DEXDc"/>
    <property type="match status" value="1"/>
</dbReference>